<gene>
    <name evidence="5" type="primary">UBR5_8</name>
    <name evidence="5" type="ORF">OS493_019614</name>
</gene>
<evidence type="ECO:0000313" key="6">
    <source>
        <dbReference type="Proteomes" id="UP001163046"/>
    </source>
</evidence>
<dbReference type="GO" id="GO:0008270">
    <property type="term" value="F:zinc ion binding"/>
    <property type="evidence" value="ECO:0007669"/>
    <property type="project" value="UniProtKB-KW"/>
</dbReference>
<keyword evidence="3" id="KW-0862">Zinc</keyword>
<protein>
    <submittedName>
        <fullName evidence="5">E3 ubiquitin-protein ligase ubr5</fullName>
        <ecNumber evidence="5">2.3.2.26</ecNumber>
    </submittedName>
</protein>
<dbReference type="InterPro" id="IPR003126">
    <property type="entry name" value="Znf_UBR"/>
</dbReference>
<evidence type="ECO:0000256" key="1">
    <source>
        <dbReference type="ARBA" id="ARBA00022723"/>
    </source>
</evidence>
<evidence type="ECO:0000259" key="4">
    <source>
        <dbReference type="SMART" id="SM00396"/>
    </source>
</evidence>
<organism evidence="5 6">
    <name type="scientific">Desmophyllum pertusum</name>
    <dbReference type="NCBI Taxonomy" id="174260"/>
    <lineage>
        <taxon>Eukaryota</taxon>
        <taxon>Metazoa</taxon>
        <taxon>Cnidaria</taxon>
        <taxon>Anthozoa</taxon>
        <taxon>Hexacorallia</taxon>
        <taxon>Scleractinia</taxon>
        <taxon>Caryophylliina</taxon>
        <taxon>Caryophylliidae</taxon>
        <taxon>Desmophyllum</taxon>
    </lineage>
</organism>
<accession>A0A9W9ZCH1</accession>
<dbReference type="GO" id="GO:0034450">
    <property type="term" value="F:ubiquitin-ubiquitin ligase activity"/>
    <property type="evidence" value="ECO:0007669"/>
    <property type="project" value="TreeGrafter"/>
</dbReference>
<keyword evidence="5" id="KW-0012">Acyltransferase</keyword>
<comment type="caution">
    <text evidence="5">The sequence shown here is derived from an EMBL/GenBank/DDBJ whole genome shotgun (WGS) entry which is preliminary data.</text>
</comment>
<dbReference type="SMART" id="SM00396">
    <property type="entry name" value="ZnF_UBR1"/>
    <property type="match status" value="1"/>
</dbReference>
<keyword evidence="2" id="KW-0863">Zinc-finger</keyword>
<evidence type="ECO:0000256" key="3">
    <source>
        <dbReference type="ARBA" id="ARBA00022833"/>
    </source>
</evidence>
<dbReference type="OrthoDB" id="298098at2759"/>
<dbReference type="EC" id="2.3.2.26" evidence="5"/>
<feature type="domain" description="UBR-type" evidence="4">
    <location>
        <begin position="73"/>
        <end position="127"/>
    </location>
</feature>
<dbReference type="GO" id="GO:0000209">
    <property type="term" value="P:protein polyubiquitination"/>
    <property type="evidence" value="ECO:0007669"/>
    <property type="project" value="TreeGrafter"/>
</dbReference>
<dbReference type="PANTHER" id="PTHR46276:SF1">
    <property type="entry name" value="E3 UBIQUITIN-PROTEIN LIGASE UBR5"/>
    <property type="match status" value="1"/>
</dbReference>
<dbReference type="AlphaFoldDB" id="A0A9W9ZCH1"/>
<dbReference type="EMBL" id="MU826361">
    <property type="protein sequence ID" value="KAJ7378920.1"/>
    <property type="molecule type" value="Genomic_DNA"/>
</dbReference>
<sequence>MPPVQGRDTDGCTPFMAAVRGRAYYAALTLFTTAQRLATNQSGQIDRNVLISMVCPSDSHPDASPLHVLCCNDTCSFTWTGTEHINQDIFECRTCGLTGSLCCCTECARVCHRGHDCKLKKQHRLLTVTAGKSASAVL</sequence>
<dbReference type="PANTHER" id="PTHR46276">
    <property type="entry name" value="E3 UBIQUITIN-PROTEIN LIGASE UBR5"/>
    <property type="match status" value="1"/>
</dbReference>
<name>A0A9W9ZCH1_9CNID</name>
<evidence type="ECO:0000313" key="5">
    <source>
        <dbReference type="EMBL" id="KAJ7378920.1"/>
    </source>
</evidence>
<keyword evidence="5" id="KW-0808">Transferase</keyword>
<keyword evidence="1" id="KW-0479">Metal-binding</keyword>
<dbReference type="GO" id="GO:0005737">
    <property type="term" value="C:cytoplasm"/>
    <property type="evidence" value="ECO:0007669"/>
    <property type="project" value="TreeGrafter"/>
</dbReference>
<keyword evidence="6" id="KW-1185">Reference proteome</keyword>
<evidence type="ECO:0000256" key="2">
    <source>
        <dbReference type="ARBA" id="ARBA00022771"/>
    </source>
</evidence>
<dbReference type="GO" id="GO:0090263">
    <property type="term" value="P:positive regulation of canonical Wnt signaling pathway"/>
    <property type="evidence" value="ECO:0007669"/>
    <property type="project" value="TreeGrafter"/>
</dbReference>
<proteinExistence type="predicted"/>
<dbReference type="GO" id="GO:0005634">
    <property type="term" value="C:nucleus"/>
    <property type="evidence" value="ECO:0007669"/>
    <property type="project" value="TreeGrafter"/>
</dbReference>
<reference evidence="5" key="1">
    <citation type="submission" date="2023-01" db="EMBL/GenBank/DDBJ databases">
        <title>Genome assembly of the deep-sea coral Lophelia pertusa.</title>
        <authorList>
            <person name="Herrera S."/>
            <person name="Cordes E."/>
        </authorList>
    </citation>
    <scope>NUCLEOTIDE SEQUENCE</scope>
    <source>
        <strain evidence="5">USNM1676648</strain>
        <tissue evidence="5">Polyp</tissue>
    </source>
</reference>
<dbReference type="Proteomes" id="UP001163046">
    <property type="component" value="Unassembled WGS sequence"/>
</dbReference>